<keyword evidence="2" id="KW-0449">Lipoprotein</keyword>
<keyword evidence="2" id="KW-1134">Transmembrane beta strand</keyword>
<reference evidence="3 4" key="1">
    <citation type="submission" date="2019-06" db="EMBL/GenBank/DDBJ databases">
        <title>Desulfobotulus mexicanus sp. nov., a novel sulfate-reducing bacterium isolated from the sediment of an alkaline crater lake in Mexico.</title>
        <authorList>
            <person name="Hirschler-Rea A."/>
        </authorList>
    </citation>
    <scope>NUCLEOTIDE SEQUENCE [LARGE SCALE GENOMIC DNA]</scope>
    <source>
        <strain evidence="3 4">PAR22N</strain>
    </source>
</reference>
<dbReference type="RefSeq" id="WP_139450481.1">
    <property type="nucleotide sequence ID" value="NZ_VDMB01000023.1"/>
</dbReference>
<comment type="caution">
    <text evidence="3">The sequence shown here is derived from an EMBL/GenBank/DDBJ whole genome shotgun (WGS) entry which is preliminary data.</text>
</comment>
<dbReference type="NCBIfam" id="TIGR01845">
    <property type="entry name" value="outer_NodT"/>
    <property type="match status" value="1"/>
</dbReference>
<dbReference type="GO" id="GO:0015562">
    <property type="term" value="F:efflux transmembrane transporter activity"/>
    <property type="evidence" value="ECO:0007669"/>
    <property type="project" value="InterPro"/>
</dbReference>
<keyword evidence="2" id="KW-0472">Membrane</keyword>
<dbReference type="SUPFAM" id="SSF56954">
    <property type="entry name" value="Outer membrane efflux proteins (OEP)"/>
    <property type="match status" value="1"/>
</dbReference>
<dbReference type="AlphaFoldDB" id="A0A5S5MDB7"/>
<dbReference type="Proteomes" id="UP000321899">
    <property type="component" value="Unassembled WGS sequence"/>
</dbReference>
<dbReference type="GO" id="GO:0005886">
    <property type="term" value="C:plasma membrane"/>
    <property type="evidence" value="ECO:0007669"/>
    <property type="project" value="UniProtKB-SubCell"/>
</dbReference>
<keyword evidence="2" id="KW-0564">Palmitate</keyword>
<sequence length="475" mass="51944">MARLFCILLTVLFLWGCGVRQPDFPEILPQGLPDAYGAEGGLSALPAEKWWEGFGSLELNILVEEALGSNLDIREALARLDAAAAGFEAGKSGFWPELNFNAEAGQQRSRNSESGQVRTTERYNTFFAASYEVDIWGRVAAASAAEGERFRASRGDLESAAMTVAASVADTWSLYVHTLYLLDLAQGQLAEEKTLLEIEKARFSRGMAGILDILRQKEVVLGVGSRIPDLKGELRLQEHRMALLTGRAASEFSMGGAEKRRDIFFPALPDPGLPLELIEKRPDIRAAQARLTAAGWDMEATRALRLPGLTLSGRGGLTAAGLALLGEGWLLDAAAGLAIPVFDGGRRRANVARSEAVVRERVAAYERSVLTAVREVEDALVREARQEALLGETRLRLDAARMTLEEALRRYRLGGDNFDLVLTARSRIRDLEERLVNQQVVRMQARIALHRALGGQWWEEGARAGRPDGSAGTLP</sequence>
<dbReference type="InterPro" id="IPR010131">
    <property type="entry name" value="MdtP/NodT-like"/>
</dbReference>
<name>A0A5S5MDB7_9BACT</name>
<dbReference type="Gene3D" id="2.20.200.10">
    <property type="entry name" value="Outer membrane efflux proteins (OEP)"/>
    <property type="match status" value="1"/>
</dbReference>
<accession>A0A5S5MDB7</accession>
<organism evidence="3 4">
    <name type="scientific">Desulfobotulus mexicanus</name>
    <dbReference type="NCBI Taxonomy" id="2586642"/>
    <lineage>
        <taxon>Bacteria</taxon>
        <taxon>Pseudomonadati</taxon>
        <taxon>Thermodesulfobacteriota</taxon>
        <taxon>Desulfobacteria</taxon>
        <taxon>Desulfobacterales</taxon>
        <taxon>Desulfobacteraceae</taxon>
        <taxon>Desulfobotulus</taxon>
    </lineage>
</organism>
<proteinExistence type="inferred from homology"/>
<dbReference type="Gene3D" id="1.20.1600.10">
    <property type="entry name" value="Outer membrane efflux proteins (OEP)"/>
    <property type="match status" value="1"/>
</dbReference>
<evidence type="ECO:0000313" key="3">
    <source>
        <dbReference type="EMBL" id="TYT73659.1"/>
    </source>
</evidence>
<gene>
    <name evidence="3" type="ORF">FIM25_13980</name>
</gene>
<keyword evidence="2" id="KW-0812">Transmembrane</keyword>
<dbReference type="Pfam" id="PF02321">
    <property type="entry name" value="OEP"/>
    <property type="match status" value="2"/>
</dbReference>
<dbReference type="EMBL" id="VDMB01000023">
    <property type="protein sequence ID" value="TYT73659.1"/>
    <property type="molecule type" value="Genomic_DNA"/>
</dbReference>
<protein>
    <submittedName>
        <fullName evidence="3">Efflux transporter outer membrane subunit</fullName>
    </submittedName>
</protein>
<keyword evidence="4" id="KW-1185">Reference proteome</keyword>
<evidence type="ECO:0000256" key="1">
    <source>
        <dbReference type="ARBA" id="ARBA00007613"/>
    </source>
</evidence>
<dbReference type="InterPro" id="IPR003423">
    <property type="entry name" value="OMP_efflux"/>
</dbReference>
<dbReference type="OrthoDB" id="9770517at2"/>
<dbReference type="PANTHER" id="PTHR30203">
    <property type="entry name" value="OUTER MEMBRANE CATION EFFLUX PROTEIN"/>
    <property type="match status" value="1"/>
</dbReference>
<comment type="similarity">
    <text evidence="1 2">Belongs to the outer membrane factor (OMF) (TC 1.B.17) family.</text>
</comment>
<evidence type="ECO:0000313" key="4">
    <source>
        <dbReference type="Proteomes" id="UP000321899"/>
    </source>
</evidence>
<evidence type="ECO:0000256" key="2">
    <source>
        <dbReference type="RuleBase" id="RU362097"/>
    </source>
</evidence>
<comment type="subcellular location">
    <subcellularLocation>
        <location evidence="2">Cell membrane</location>
        <topology evidence="2">Lipid-anchor</topology>
    </subcellularLocation>
</comment>